<evidence type="ECO:0000313" key="2">
    <source>
        <dbReference type="EMBL" id="MCA9729475.1"/>
    </source>
</evidence>
<gene>
    <name evidence="2" type="ORF">KC729_17440</name>
</gene>
<dbReference type="AlphaFoldDB" id="A0A956RQZ4"/>
<accession>A0A956RQZ4</accession>
<dbReference type="Proteomes" id="UP000697710">
    <property type="component" value="Unassembled WGS sequence"/>
</dbReference>
<name>A0A956RQZ4_UNCEI</name>
<proteinExistence type="predicted"/>
<dbReference type="EMBL" id="JAGQHR010000712">
    <property type="protein sequence ID" value="MCA9729475.1"/>
    <property type="molecule type" value="Genomic_DNA"/>
</dbReference>
<reference evidence="2" key="2">
    <citation type="journal article" date="2021" name="Microbiome">
        <title>Successional dynamics and alternative stable states in a saline activated sludge microbial community over 9 years.</title>
        <authorList>
            <person name="Wang Y."/>
            <person name="Ye J."/>
            <person name="Ju F."/>
            <person name="Liu L."/>
            <person name="Boyd J.A."/>
            <person name="Deng Y."/>
            <person name="Parks D.H."/>
            <person name="Jiang X."/>
            <person name="Yin X."/>
            <person name="Woodcroft B.J."/>
            <person name="Tyson G.W."/>
            <person name="Hugenholtz P."/>
            <person name="Polz M.F."/>
            <person name="Zhang T."/>
        </authorList>
    </citation>
    <scope>NUCLEOTIDE SEQUENCE</scope>
    <source>
        <strain evidence="2">HKST-UBA01</strain>
    </source>
</reference>
<dbReference type="InterPro" id="IPR036623">
    <property type="entry name" value="Hemimethylated_DNA-bd_sf"/>
</dbReference>
<dbReference type="SUPFAM" id="SSF141255">
    <property type="entry name" value="YccV-like"/>
    <property type="match status" value="1"/>
</dbReference>
<protein>
    <recommendedName>
        <fullName evidence="1">Hemimethylated DNA-binding domain-containing protein</fullName>
    </recommendedName>
</protein>
<evidence type="ECO:0000313" key="3">
    <source>
        <dbReference type="Proteomes" id="UP000697710"/>
    </source>
</evidence>
<dbReference type="GO" id="GO:0003677">
    <property type="term" value="F:DNA binding"/>
    <property type="evidence" value="ECO:0007669"/>
    <property type="project" value="InterPro"/>
</dbReference>
<feature type="non-terminal residue" evidence="2">
    <location>
        <position position="1"/>
    </location>
</feature>
<dbReference type="SMART" id="SM00992">
    <property type="entry name" value="YccV-like"/>
    <property type="match status" value="1"/>
</dbReference>
<sequence>LARAYREQGKTEIARFLVGLQVPGMRWPRGRPAPSGAWNEGALVRHRENLYRGVIVEADVEPEPLSTDPAPWYRVLIDGKGAVLRVSERVLVADDSRRPVDHPLVPFFFSRFIHDRYERNAQPWPTV</sequence>
<comment type="caution">
    <text evidence="2">The sequence shown here is derived from an EMBL/GenBank/DDBJ whole genome shotgun (WGS) entry which is preliminary data.</text>
</comment>
<organism evidence="2 3">
    <name type="scientific">Eiseniibacteriota bacterium</name>
    <dbReference type="NCBI Taxonomy" id="2212470"/>
    <lineage>
        <taxon>Bacteria</taxon>
        <taxon>Candidatus Eiseniibacteriota</taxon>
    </lineage>
</organism>
<evidence type="ECO:0000259" key="1">
    <source>
        <dbReference type="SMART" id="SM00992"/>
    </source>
</evidence>
<dbReference type="InterPro" id="IPR011722">
    <property type="entry name" value="Hemimethylated_DNA-bd_dom"/>
</dbReference>
<reference evidence="2" key="1">
    <citation type="submission" date="2020-04" db="EMBL/GenBank/DDBJ databases">
        <authorList>
            <person name="Zhang T."/>
        </authorList>
    </citation>
    <scope>NUCLEOTIDE SEQUENCE</scope>
    <source>
        <strain evidence="2">HKST-UBA01</strain>
    </source>
</reference>
<dbReference type="Pfam" id="PF08755">
    <property type="entry name" value="YccV-like"/>
    <property type="match status" value="1"/>
</dbReference>
<feature type="domain" description="Hemimethylated DNA-binding" evidence="1">
    <location>
        <begin position="35"/>
        <end position="120"/>
    </location>
</feature>